<keyword evidence="4" id="KW-0479">Metal-binding</keyword>
<dbReference type="AlphaFoldDB" id="A0A5C6FV60"/>
<dbReference type="GO" id="GO:0046872">
    <property type="term" value="F:metal ion binding"/>
    <property type="evidence" value="ECO:0007669"/>
    <property type="project" value="UniProtKB-KW"/>
</dbReference>
<protein>
    <submittedName>
        <fullName evidence="7">All-trans-nonaprenyl-diphosphate synthase (Geranyl-diphosphate specific)</fullName>
        <ecNumber evidence="7">2.5.1.84</ecNumber>
    </submittedName>
</protein>
<dbReference type="Pfam" id="PF00348">
    <property type="entry name" value="polyprenyl_synt"/>
    <property type="match status" value="1"/>
</dbReference>
<comment type="similarity">
    <text evidence="2">Belongs to the FPP/GGPP synthase family.</text>
</comment>
<dbReference type="InterPro" id="IPR000092">
    <property type="entry name" value="Polyprenyl_synt"/>
</dbReference>
<dbReference type="OrthoDB" id="230531at2"/>
<reference evidence="7 8" key="1">
    <citation type="submission" date="2019-02" db="EMBL/GenBank/DDBJ databases">
        <title>Deep-cultivation of Planctomycetes and their phenomic and genomic characterization uncovers novel biology.</title>
        <authorList>
            <person name="Wiegand S."/>
            <person name="Jogler M."/>
            <person name="Boedeker C."/>
            <person name="Pinto D."/>
            <person name="Vollmers J."/>
            <person name="Rivas-Marin E."/>
            <person name="Kohn T."/>
            <person name="Peeters S.H."/>
            <person name="Heuer A."/>
            <person name="Rast P."/>
            <person name="Oberbeckmann S."/>
            <person name="Bunk B."/>
            <person name="Jeske O."/>
            <person name="Meyerdierks A."/>
            <person name="Storesund J.E."/>
            <person name="Kallscheuer N."/>
            <person name="Luecker S."/>
            <person name="Lage O.M."/>
            <person name="Pohl T."/>
            <person name="Merkel B.J."/>
            <person name="Hornburger P."/>
            <person name="Mueller R.-W."/>
            <person name="Bruemmer F."/>
            <person name="Labrenz M."/>
            <person name="Spormann A.M."/>
            <person name="Op Den Camp H."/>
            <person name="Overmann J."/>
            <person name="Amann R."/>
            <person name="Jetten M.S.M."/>
            <person name="Mascher T."/>
            <person name="Medema M.H."/>
            <person name="Devos D.P."/>
            <person name="Kaster A.-K."/>
            <person name="Ovreas L."/>
            <person name="Rohde M."/>
            <person name="Galperin M.Y."/>
            <person name="Jogler C."/>
        </authorList>
    </citation>
    <scope>NUCLEOTIDE SEQUENCE [LARGE SCALE GENOMIC DNA]</scope>
    <source>
        <strain evidence="7 8">V7</strain>
    </source>
</reference>
<dbReference type="SUPFAM" id="SSF48576">
    <property type="entry name" value="Terpenoid synthases"/>
    <property type="match status" value="1"/>
</dbReference>
<dbReference type="Gene3D" id="1.10.600.10">
    <property type="entry name" value="Farnesyl Diphosphate Synthase"/>
    <property type="match status" value="1"/>
</dbReference>
<feature type="compositionally biased region" description="Polar residues" evidence="6">
    <location>
        <begin position="12"/>
        <end position="35"/>
    </location>
</feature>
<evidence type="ECO:0000256" key="3">
    <source>
        <dbReference type="ARBA" id="ARBA00022679"/>
    </source>
</evidence>
<dbReference type="Proteomes" id="UP000316476">
    <property type="component" value="Unassembled WGS sequence"/>
</dbReference>
<sequence>MTRHQTPAKVPESSTARLSPTITAPITIRSLSTSDAVGAPPGRPPSGWQTIRPDDHLVFASRVHQQKEIGLSTGLRPSEVSGAATTSPVAPSNEPKGRRKTSHLKEVPPTLELRESLRARCAEVAARLPRDVPLTKDEMERVARQTLLEADLPESYVGWMMVMLSSEFWRDQLASVPPERRLFLLPHCLKHAEGCPADYDQFGMNCKECGACSIADFRGLAEDMGYRVLVAEGSPVVMKIIVGGYVDAVIGVACLNVLEKAIDKVLLAGIPCMAVPLLSSDCRNTKVDEPWVDAMIRTPYQPAKAKTRSYVHLMRAASELCGPESLNQLAPRLRGDLSLGEQAVSREQVQTIDPIAATEHIAYDFLHRGGKHSRPFITLASYDAMTGGKLTEAADHNDVDADDLPSDAQRTLNSIPEAVRRAALCIETFHKASLVHDDIEDDDAYRYGQLAVHRRFGLSTAINVGDYLIGLGYRLLSRRGNDDSDASIDDAARLDVLDNLAAAHTRLSEGQGAELLWRDTMDRSLEPIDALKVYALKTSPAFEAALFSGIRLAGDATEYVEPIRKFCRNLGVAFQILNDIGDFSDPDNKVVGGGDVLGGRPTLLYALALQSLDDRDSRRLMELATPREDATEKENSERLAEIRRLYHRGDVFSTAMTLVDKHQARAEQVADEISPDSLRRLLYFLVDTVLQRPDLPSPDVVSLGSLPVTASGNVSTT</sequence>
<dbReference type="Pfam" id="PF01976">
    <property type="entry name" value="DUF116"/>
    <property type="match status" value="1"/>
</dbReference>
<feature type="region of interest" description="Disordered" evidence="6">
    <location>
        <begin position="1"/>
        <end position="52"/>
    </location>
</feature>
<dbReference type="EMBL" id="SJPZ01000001">
    <property type="protein sequence ID" value="TWU66849.1"/>
    <property type="molecule type" value="Genomic_DNA"/>
</dbReference>
<dbReference type="SFLD" id="SFLDS00005">
    <property type="entry name" value="Isoprenoid_Synthase_Type_I"/>
    <property type="match status" value="1"/>
</dbReference>
<proteinExistence type="inferred from homology"/>
<dbReference type="RefSeq" id="WP_146413387.1">
    <property type="nucleotide sequence ID" value="NZ_SJPZ01000001.1"/>
</dbReference>
<dbReference type="PANTHER" id="PTHR12001:SF69">
    <property type="entry name" value="ALL TRANS-POLYPRENYL-DIPHOSPHATE SYNTHASE PDSS1"/>
    <property type="match status" value="1"/>
</dbReference>
<keyword evidence="5" id="KW-0460">Magnesium</keyword>
<evidence type="ECO:0000313" key="7">
    <source>
        <dbReference type="EMBL" id="TWU66849.1"/>
    </source>
</evidence>
<evidence type="ECO:0000256" key="2">
    <source>
        <dbReference type="ARBA" id="ARBA00006706"/>
    </source>
</evidence>
<evidence type="ECO:0000256" key="6">
    <source>
        <dbReference type="SAM" id="MobiDB-lite"/>
    </source>
</evidence>
<evidence type="ECO:0000256" key="4">
    <source>
        <dbReference type="ARBA" id="ARBA00022723"/>
    </source>
</evidence>
<gene>
    <name evidence="7" type="primary">sdsA</name>
    <name evidence="7" type="ORF">V7x_24200</name>
</gene>
<dbReference type="PANTHER" id="PTHR12001">
    <property type="entry name" value="GERANYLGERANYL PYROPHOSPHATE SYNTHASE"/>
    <property type="match status" value="1"/>
</dbReference>
<name>A0A5C6FV60_9PLAN</name>
<accession>A0A5C6FV60</accession>
<dbReference type="InterPro" id="IPR002829">
    <property type="entry name" value="DUF116"/>
</dbReference>
<organism evidence="7 8">
    <name type="scientific">Crateriforma conspicua</name>
    <dbReference type="NCBI Taxonomy" id="2527996"/>
    <lineage>
        <taxon>Bacteria</taxon>
        <taxon>Pseudomonadati</taxon>
        <taxon>Planctomycetota</taxon>
        <taxon>Planctomycetia</taxon>
        <taxon>Planctomycetales</taxon>
        <taxon>Planctomycetaceae</taxon>
        <taxon>Crateriforma</taxon>
    </lineage>
</organism>
<evidence type="ECO:0000256" key="1">
    <source>
        <dbReference type="ARBA" id="ARBA00001946"/>
    </source>
</evidence>
<dbReference type="GO" id="GO:0008299">
    <property type="term" value="P:isoprenoid biosynthetic process"/>
    <property type="evidence" value="ECO:0007669"/>
    <property type="project" value="InterPro"/>
</dbReference>
<evidence type="ECO:0000256" key="5">
    <source>
        <dbReference type="ARBA" id="ARBA00022842"/>
    </source>
</evidence>
<evidence type="ECO:0000313" key="8">
    <source>
        <dbReference type="Proteomes" id="UP000316476"/>
    </source>
</evidence>
<dbReference type="EC" id="2.5.1.84" evidence="7"/>
<keyword evidence="3 7" id="KW-0808">Transferase</keyword>
<feature type="region of interest" description="Disordered" evidence="6">
    <location>
        <begin position="70"/>
        <end position="105"/>
    </location>
</feature>
<dbReference type="GO" id="GO:0052923">
    <property type="term" value="F:all-trans-nonaprenyl-diphosphate synthase (geranyl-diphosphate specific) activity"/>
    <property type="evidence" value="ECO:0007669"/>
    <property type="project" value="UniProtKB-EC"/>
</dbReference>
<comment type="caution">
    <text evidence="7">The sequence shown here is derived from an EMBL/GenBank/DDBJ whole genome shotgun (WGS) entry which is preliminary data.</text>
</comment>
<comment type="cofactor">
    <cofactor evidence="1">
        <name>Mg(2+)</name>
        <dbReference type="ChEBI" id="CHEBI:18420"/>
    </cofactor>
</comment>
<dbReference type="InterPro" id="IPR008949">
    <property type="entry name" value="Isoprenoid_synthase_dom_sf"/>
</dbReference>